<feature type="compositionally biased region" description="Polar residues" evidence="1">
    <location>
        <begin position="459"/>
        <end position="474"/>
    </location>
</feature>
<feature type="compositionally biased region" description="Low complexity" evidence="1">
    <location>
        <begin position="306"/>
        <end position="319"/>
    </location>
</feature>
<organism evidence="2 3">
    <name type="scientific">Xylaria bambusicola</name>
    <dbReference type="NCBI Taxonomy" id="326684"/>
    <lineage>
        <taxon>Eukaryota</taxon>
        <taxon>Fungi</taxon>
        <taxon>Dikarya</taxon>
        <taxon>Ascomycota</taxon>
        <taxon>Pezizomycotina</taxon>
        <taxon>Sordariomycetes</taxon>
        <taxon>Xylariomycetidae</taxon>
        <taxon>Xylariales</taxon>
        <taxon>Xylariaceae</taxon>
        <taxon>Xylaria</taxon>
    </lineage>
</organism>
<reference evidence="2 3" key="1">
    <citation type="submission" date="2023-10" db="EMBL/GenBank/DDBJ databases">
        <title>Draft genome sequence of Xylaria bambusicola isolate GMP-LS, the root and basal stem rot pathogen of sugarcane in Indonesia.</title>
        <authorList>
            <person name="Selvaraj P."/>
            <person name="Muralishankar V."/>
            <person name="Muruganantham S."/>
            <person name="Sp S."/>
            <person name="Haryani S."/>
            <person name="Lau K.J.X."/>
            <person name="Naqvi N.I."/>
        </authorList>
    </citation>
    <scope>NUCLEOTIDE SEQUENCE [LARGE SCALE GENOMIC DNA]</scope>
    <source>
        <strain evidence="2">GMP-LS</strain>
    </source>
</reference>
<feature type="compositionally biased region" description="Low complexity" evidence="1">
    <location>
        <begin position="506"/>
        <end position="527"/>
    </location>
</feature>
<feature type="region of interest" description="Disordered" evidence="1">
    <location>
        <begin position="459"/>
        <end position="488"/>
    </location>
</feature>
<feature type="region of interest" description="Disordered" evidence="1">
    <location>
        <begin position="504"/>
        <end position="528"/>
    </location>
</feature>
<feature type="compositionally biased region" description="Basic and acidic residues" evidence="1">
    <location>
        <begin position="294"/>
        <end position="303"/>
    </location>
</feature>
<keyword evidence="3" id="KW-1185">Reference proteome</keyword>
<name>A0AAN7U7Z8_9PEZI</name>
<dbReference type="AlphaFoldDB" id="A0AAN7U7Z8"/>
<proteinExistence type="predicted"/>
<feature type="region of interest" description="Disordered" evidence="1">
    <location>
        <begin position="350"/>
        <end position="369"/>
    </location>
</feature>
<dbReference type="Proteomes" id="UP001305414">
    <property type="component" value="Unassembled WGS sequence"/>
</dbReference>
<sequence length="601" mass="66733">MRVEVSLLCSSVFSPAFYIQAHLYRPKMPHFRGIEISIHASLEAKQVAEYPHPEGSSVRLLRATTPLVNYCTHSGTGRLSQPIASSSSDGTDPTRLKKVNPRISVYIPSLPGEQFWIRYLVTQAPPPSRYMFFKMTMNGRHISSWGINTNTRSTGIVVRALYKPDHKWQEGGGNNAAGYPGIETRYFHFMPGLDNKSVAEDGGVIEVQAFRCKGRKRVALELDSYRNQERYGITSPSGGLVDNPEDATYYNYYLIDAKDAPYATFCFHYRSMKYLKQLNLIPQPGLDASPVSKHSFDLQREHSAVTSSSGSSSPPPRRFTFGSSPLESYIFDDDVSLTNSLEVGHVKSNTREEYSLKSPPEFSPPSLRGASSEVNIEALETELSSQIQQRPLPDVPTVHPRPTSASSLCPSLTPSLKQYVESEDFENEEIRLSTAQPMLITSESMQALELINTGAEEGTSFSDYASSPTSTEASHSPELPSPAGYIPTTGSVLERQLTQYDSLHLKSSPPKNDDNPSSTTDTTLLNNQIESRARVLSLTESEWLRQTPSPLARKDRRSECLWSPCPESGKKDKMSSSDDDLQSMRSHSHSSLDQAPIGNWI</sequence>
<feature type="region of interest" description="Disordered" evidence="1">
    <location>
        <begin position="385"/>
        <end position="410"/>
    </location>
</feature>
<gene>
    <name evidence="2" type="ORF">RRF57_002980</name>
</gene>
<feature type="region of interest" description="Disordered" evidence="1">
    <location>
        <begin position="547"/>
        <end position="601"/>
    </location>
</feature>
<evidence type="ECO:0000313" key="2">
    <source>
        <dbReference type="EMBL" id="KAK5627265.1"/>
    </source>
</evidence>
<dbReference type="EMBL" id="JAWHQM010000005">
    <property type="protein sequence ID" value="KAK5627265.1"/>
    <property type="molecule type" value="Genomic_DNA"/>
</dbReference>
<evidence type="ECO:0000313" key="3">
    <source>
        <dbReference type="Proteomes" id="UP001305414"/>
    </source>
</evidence>
<evidence type="ECO:0000256" key="1">
    <source>
        <dbReference type="SAM" id="MobiDB-lite"/>
    </source>
</evidence>
<feature type="compositionally biased region" description="Polar residues" evidence="1">
    <location>
        <begin position="583"/>
        <end position="593"/>
    </location>
</feature>
<comment type="caution">
    <text evidence="2">The sequence shown here is derived from an EMBL/GenBank/DDBJ whole genome shotgun (WGS) entry which is preliminary data.</text>
</comment>
<feature type="region of interest" description="Disordered" evidence="1">
    <location>
        <begin position="291"/>
        <end position="319"/>
    </location>
</feature>
<accession>A0AAN7U7Z8</accession>
<protein>
    <submittedName>
        <fullName evidence="2">Uncharacterized protein</fullName>
    </submittedName>
</protein>